<organism evidence="3 4">
    <name type="scientific">Curvularia clavata</name>
    <dbReference type="NCBI Taxonomy" id="95742"/>
    <lineage>
        <taxon>Eukaryota</taxon>
        <taxon>Fungi</taxon>
        <taxon>Dikarya</taxon>
        <taxon>Ascomycota</taxon>
        <taxon>Pezizomycotina</taxon>
        <taxon>Dothideomycetes</taxon>
        <taxon>Pleosporomycetidae</taxon>
        <taxon>Pleosporales</taxon>
        <taxon>Pleosporineae</taxon>
        <taxon>Pleosporaceae</taxon>
        <taxon>Curvularia</taxon>
    </lineage>
</organism>
<dbReference type="Pfam" id="PF00076">
    <property type="entry name" value="RRM_1"/>
    <property type="match status" value="1"/>
</dbReference>
<evidence type="ECO:0000259" key="2">
    <source>
        <dbReference type="SMART" id="SM00360"/>
    </source>
</evidence>
<dbReference type="Proteomes" id="UP001056012">
    <property type="component" value="Chromosome 3"/>
</dbReference>
<dbReference type="PANTHER" id="PTHR21245">
    <property type="entry name" value="HETEROGENEOUS NUCLEAR RIBONUCLEOPROTEIN"/>
    <property type="match status" value="1"/>
</dbReference>
<keyword evidence="1" id="KW-0694">RNA-binding</keyword>
<dbReference type="AlphaFoldDB" id="A0A9Q8Z6Q7"/>
<dbReference type="SUPFAM" id="SSF54928">
    <property type="entry name" value="RNA-binding domain, RBD"/>
    <property type="match status" value="1"/>
</dbReference>
<dbReference type="SMART" id="SM00360">
    <property type="entry name" value="RRM"/>
    <property type="match status" value="1"/>
</dbReference>
<keyword evidence="4" id="KW-1185">Reference proteome</keyword>
<evidence type="ECO:0000256" key="1">
    <source>
        <dbReference type="ARBA" id="ARBA00022884"/>
    </source>
</evidence>
<dbReference type="VEuPathDB" id="FungiDB:yc1106_03969"/>
<evidence type="ECO:0000313" key="4">
    <source>
        <dbReference type="Proteomes" id="UP001056012"/>
    </source>
</evidence>
<proteinExistence type="predicted"/>
<gene>
    <name evidence="3" type="ORF">yc1106_03969</name>
</gene>
<dbReference type="CDD" id="cd00590">
    <property type="entry name" value="RRM_SF"/>
    <property type="match status" value="2"/>
</dbReference>
<dbReference type="OrthoDB" id="272703at2759"/>
<dbReference type="InterPro" id="IPR035979">
    <property type="entry name" value="RBD_domain_sf"/>
</dbReference>
<name>A0A9Q8Z6Q7_CURCL</name>
<dbReference type="Gene3D" id="3.30.70.330">
    <property type="match status" value="1"/>
</dbReference>
<accession>A0A9Q8Z6Q7</accession>
<protein>
    <recommendedName>
        <fullName evidence="2">RRM domain-containing protein</fullName>
    </recommendedName>
</protein>
<feature type="domain" description="RRM" evidence="2">
    <location>
        <begin position="76"/>
        <end position="150"/>
    </location>
</feature>
<dbReference type="InterPro" id="IPR012677">
    <property type="entry name" value="Nucleotide-bd_a/b_plait_sf"/>
</dbReference>
<dbReference type="InterPro" id="IPR000504">
    <property type="entry name" value="RRM_dom"/>
</dbReference>
<dbReference type="EMBL" id="CP089276">
    <property type="protein sequence ID" value="USP76695.1"/>
    <property type="molecule type" value="Genomic_DNA"/>
</dbReference>
<sequence length="328" mass="37243">MAVSRVFSRSHLVLRAGASYTRISPSAIASINSSLPRRTFTSSVSKWEEIVQTPSRGPEVSLTDNRATSTGNPANSIALLRISKRLSRAEIEEMLRGKGFNIKRLQMRVDRFTFQNDTQCFVELGSPAEAKRAVDQLNKTEIHQKKIIAAPLKDDFRWGSVEDTSKLPFGSRYFFDEGNAAEEAIRPLTEGRRTLLSVQTPGWSPKSPIRQSKDNALNIIGQNFGQYGIERVGDMSPFFGDKKTKPRMLCLIDFKTKEGAEQAIKEKHDTEINGLLVWLRHSEPSAWRQQQYWKTAPKPIEELQEKGVLSKEMYEDKFVSPLPRKSRR</sequence>
<reference evidence="3" key="1">
    <citation type="submission" date="2021-12" db="EMBL/GenBank/DDBJ databases">
        <title>Curvularia clavata genome.</title>
        <authorList>
            <person name="Cao Y."/>
        </authorList>
    </citation>
    <scope>NUCLEOTIDE SEQUENCE</scope>
    <source>
        <strain evidence="3">Yc1106</strain>
    </source>
</reference>
<dbReference type="GO" id="GO:0003723">
    <property type="term" value="F:RNA binding"/>
    <property type="evidence" value="ECO:0007669"/>
    <property type="project" value="UniProtKB-KW"/>
</dbReference>
<evidence type="ECO:0000313" key="3">
    <source>
        <dbReference type="EMBL" id="USP76695.1"/>
    </source>
</evidence>